<evidence type="ECO:0000313" key="3">
    <source>
        <dbReference type="Proteomes" id="UP000518300"/>
    </source>
</evidence>
<protein>
    <submittedName>
        <fullName evidence="2">DUF4123 domain-containing protein</fullName>
    </submittedName>
</protein>
<sequence>MSPPRRTELPRLLQAEAAHRPGLHLYGIFDGARDPRIHRRVLDSRFPQACLYAGKLPLPLLEVAPYLVRLDAMHPLAVSLLDEAWGRSWGIFFTSTQGLEPLRRHFRKFLKVRDERGKTLVFRYYDPRVLRVWLPTCNAAELDLFFEGIHRFHAESEAVDALLAFSREGAGLACETLRLAG</sequence>
<accession>A0A848LH64</accession>
<proteinExistence type="predicted"/>
<dbReference type="AlphaFoldDB" id="A0A848LH64"/>
<gene>
    <name evidence="2" type="ORF">HG543_19340</name>
</gene>
<dbReference type="InterPro" id="IPR025391">
    <property type="entry name" value="DUF4123"/>
</dbReference>
<dbReference type="Proteomes" id="UP000518300">
    <property type="component" value="Unassembled WGS sequence"/>
</dbReference>
<dbReference type="RefSeq" id="WP_169346281.1">
    <property type="nucleotide sequence ID" value="NZ_JABBJJ010000084.1"/>
</dbReference>
<name>A0A848LH64_9BACT</name>
<reference evidence="2 3" key="1">
    <citation type="submission" date="2020-04" db="EMBL/GenBank/DDBJ databases">
        <title>Draft genome of Pyxidicoccus fallax type strain.</title>
        <authorList>
            <person name="Whitworth D.E."/>
        </authorList>
    </citation>
    <scope>NUCLEOTIDE SEQUENCE [LARGE SCALE GENOMIC DNA]</scope>
    <source>
        <strain evidence="2 3">DSM 14698</strain>
    </source>
</reference>
<dbReference type="Pfam" id="PF13503">
    <property type="entry name" value="DUF4123"/>
    <property type="match status" value="1"/>
</dbReference>
<organism evidence="2 3">
    <name type="scientific">Pyxidicoccus fallax</name>
    <dbReference type="NCBI Taxonomy" id="394095"/>
    <lineage>
        <taxon>Bacteria</taxon>
        <taxon>Pseudomonadati</taxon>
        <taxon>Myxococcota</taxon>
        <taxon>Myxococcia</taxon>
        <taxon>Myxococcales</taxon>
        <taxon>Cystobacterineae</taxon>
        <taxon>Myxococcaceae</taxon>
        <taxon>Pyxidicoccus</taxon>
    </lineage>
</organism>
<evidence type="ECO:0000259" key="1">
    <source>
        <dbReference type="Pfam" id="PF13503"/>
    </source>
</evidence>
<evidence type="ECO:0000313" key="2">
    <source>
        <dbReference type="EMBL" id="NMO16995.1"/>
    </source>
</evidence>
<feature type="domain" description="DUF4123" evidence="1">
    <location>
        <begin position="25"/>
        <end position="142"/>
    </location>
</feature>
<comment type="caution">
    <text evidence="2">The sequence shown here is derived from an EMBL/GenBank/DDBJ whole genome shotgun (WGS) entry which is preliminary data.</text>
</comment>
<keyword evidence="3" id="KW-1185">Reference proteome</keyword>
<dbReference type="EMBL" id="JABBJJ010000084">
    <property type="protein sequence ID" value="NMO16995.1"/>
    <property type="molecule type" value="Genomic_DNA"/>
</dbReference>